<evidence type="ECO:0000313" key="2">
    <source>
        <dbReference type="Proteomes" id="UP000809337"/>
    </source>
</evidence>
<accession>A0A9Q2NMG4</accession>
<gene>
    <name evidence="1" type="ORF">JQX14_09705</name>
</gene>
<dbReference type="EMBL" id="JAFBWN010000005">
    <property type="protein sequence ID" value="MBM2354815.1"/>
    <property type="molecule type" value="Genomic_DNA"/>
</dbReference>
<dbReference type="RefSeq" id="WP_156026075.1">
    <property type="nucleotide sequence ID" value="NZ_JAJNGX010000005.1"/>
</dbReference>
<reference evidence="1" key="1">
    <citation type="submission" date="2021-01" db="EMBL/GenBank/DDBJ databases">
        <title>Diatom-associated Roseobacters Show Island Model of Population Structure.</title>
        <authorList>
            <person name="Qu L."/>
            <person name="Feng X."/>
            <person name="Chen Y."/>
            <person name="Li L."/>
            <person name="Wang X."/>
            <person name="Hu Z."/>
            <person name="Wang H."/>
            <person name="Luo H."/>
        </authorList>
    </citation>
    <scope>NUCLEOTIDE SEQUENCE</scope>
    <source>
        <strain evidence="1">SM26-45</strain>
    </source>
</reference>
<name>A0A9Q2NMG4_9RHOB</name>
<comment type="caution">
    <text evidence="1">The sequence shown here is derived from an EMBL/GenBank/DDBJ whole genome shotgun (WGS) entry which is preliminary data.</text>
</comment>
<sequence>MILPLCDTCGHTAQGPGTKVTLHGHRVAGLCIICRCVHLTCNRPKIREKCGMRGQSLQNVGGIGKTFTAKPLFFRKLFPSFHIAVLSRSRQGGRSDMADAGLSIACPRPKKIAREEAYDDQNPRSARSHG</sequence>
<evidence type="ECO:0000313" key="1">
    <source>
        <dbReference type="EMBL" id="MBM2354815.1"/>
    </source>
</evidence>
<dbReference type="Proteomes" id="UP000809337">
    <property type="component" value="Unassembled WGS sequence"/>
</dbReference>
<proteinExistence type="predicted"/>
<protein>
    <submittedName>
        <fullName evidence="1">Uncharacterized protein</fullName>
    </submittedName>
</protein>
<organism evidence="1 2">
    <name type="scientific">Pseudosulfitobacter pseudonitzschiae</name>
    <dbReference type="NCBI Taxonomy" id="1402135"/>
    <lineage>
        <taxon>Bacteria</taxon>
        <taxon>Pseudomonadati</taxon>
        <taxon>Pseudomonadota</taxon>
        <taxon>Alphaproteobacteria</taxon>
        <taxon>Rhodobacterales</taxon>
        <taxon>Roseobacteraceae</taxon>
        <taxon>Pseudosulfitobacter</taxon>
    </lineage>
</organism>
<dbReference type="AlphaFoldDB" id="A0A9Q2NMG4"/>